<dbReference type="SUPFAM" id="SSF69318">
    <property type="entry name" value="Integrin alpha N-terminal domain"/>
    <property type="match status" value="1"/>
</dbReference>
<evidence type="ECO:0000313" key="3">
    <source>
        <dbReference type="EMBL" id="PIY61838.1"/>
    </source>
</evidence>
<gene>
    <name evidence="3" type="ORF">COY93_04670</name>
</gene>
<sequence>MVTAPAVGQDQARRGRHRPVRRPVENQEPSLQSQPTDAGAGDSKDPVMNCRRKTQLMTLAILLLAAVPSLASAELKTAPDRFVRSANYYLEASIGIPPSDHERLAKYDLLILPAEAQIYNRSLFTDLRRLNPNITILAYVPTKSYNFQYWFDSLHDKLTDRIQDSWWLLSPSGGPVSVWPGTRMLNMVSPWSKELPKYVKEDIWSTGLWDGIFYDEFSVTASWVNGGDIDIHRNGTRDDPRLIDVAWERATVNMLRDTREMLGPSAVIITNGDSAASVQPYLNGRMYESFPTPWEGSGKWQDSFSSYLRLHGEVGYQPVFVINASTKNRGATDCRQARFALTSTLMGDGFFSYDYGEEDHGQIWWCDEEDANLGNPLGPSVNQSAGNSVTMSGVWRRDFQNGVALLNSTDRPQTVSFEAEMERLRGTQDPTVNSGQIAKSVTLAPQDGIILLKPIGSISGSVFINGAFARLYDLNGRQLRNGFFAYVPPFSGSDRVLMDDIDGDGQKERLVADRKNVRIYGSDGKLRLTFEPYGPKFTQGVTLAVGDLDGDGRTEIVTGTGQGAEPLVRVFDLKGKQIGSDLMAYDRRFRGGVNVATGNLYGTGRDMIITGAGPGGGPHVRVFDQYGRVWAQFFAYDQFFGGGVKVAAGDLNGNGRDEIVTGAGPGGGPHVRIFDVWTKPLGGFFVGDPKTFTGVHVAVSDTNGDGYDEIIALSTDIFKLSTGY</sequence>
<dbReference type="Pfam" id="PF13517">
    <property type="entry name" value="FG-GAP_3"/>
    <property type="match status" value="1"/>
</dbReference>
<evidence type="ECO:0000256" key="2">
    <source>
        <dbReference type="SAM" id="MobiDB-lite"/>
    </source>
</evidence>
<organism evidence="3 4">
    <name type="scientific">Candidatus Uhrbacteria bacterium CG_4_10_14_0_8_um_filter_58_22</name>
    <dbReference type="NCBI Taxonomy" id="1975029"/>
    <lineage>
        <taxon>Bacteria</taxon>
        <taxon>Candidatus Uhriibacteriota</taxon>
    </lineage>
</organism>
<evidence type="ECO:0008006" key="5">
    <source>
        <dbReference type="Google" id="ProtNLM"/>
    </source>
</evidence>
<dbReference type="Pfam" id="PF14885">
    <property type="entry name" value="GHL15"/>
    <property type="match status" value="1"/>
</dbReference>
<dbReference type="Proteomes" id="UP000230973">
    <property type="component" value="Unassembled WGS sequence"/>
</dbReference>
<dbReference type="EMBL" id="PFLC01000060">
    <property type="protein sequence ID" value="PIY61838.1"/>
    <property type="molecule type" value="Genomic_DNA"/>
</dbReference>
<dbReference type="Gene3D" id="2.130.10.130">
    <property type="entry name" value="Integrin alpha, N-terminal"/>
    <property type="match status" value="1"/>
</dbReference>
<evidence type="ECO:0000313" key="4">
    <source>
        <dbReference type="Proteomes" id="UP000230973"/>
    </source>
</evidence>
<evidence type="ECO:0000256" key="1">
    <source>
        <dbReference type="ARBA" id="ARBA00022729"/>
    </source>
</evidence>
<dbReference type="InterPro" id="IPR029455">
    <property type="entry name" value="GHL15"/>
</dbReference>
<dbReference type="AlphaFoldDB" id="A0A2M7Q9K2"/>
<proteinExistence type="predicted"/>
<name>A0A2M7Q9K2_9BACT</name>
<keyword evidence="1" id="KW-0732">Signal</keyword>
<comment type="caution">
    <text evidence="3">The sequence shown here is derived from an EMBL/GenBank/DDBJ whole genome shotgun (WGS) entry which is preliminary data.</text>
</comment>
<reference evidence="4" key="1">
    <citation type="submission" date="2017-09" db="EMBL/GenBank/DDBJ databases">
        <title>Depth-based differentiation of microbial function through sediment-hosted aquifers and enrichment of novel symbionts in the deep terrestrial subsurface.</title>
        <authorList>
            <person name="Probst A.J."/>
            <person name="Ladd B."/>
            <person name="Jarett J.K."/>
            <person name="Geller-Mcgrath D.E."/>
            <person name="Sieber C.M.K."/>
            <person name="Emerson J.B."/>
            <person name="Anantharaman K."/>
            <person name="Thomas B.C."/>
            <person name="Malmstrom R."/>
            <person name="Stieglmeier M."/>
            <person name="Klingl A."/>
            <person name="Woyke T."/>
            <person name="Ryan C.M."/>
            <person name="Banfield J.F."/>
        </authorList>
    </citation>
    <scope>NUCLEOTIDE SEQUENCE [LARGE SCALE GENOMIC DNA]</scope>
</reference>
<accession>A0A2M7Q9K2</accession>
<feature type="region of interest" description="Disordered" evidence="2">
    <location>
        <begin position="1"/>
        <end position="47"/>
    </location>
</feature>
<dbReference type="InterPro" id="IPR028994">
    <property type="entry name" value="Integrin_alpha_N"/>
</dbReference>
<dbReference type="InterPro" id="IPR013517">
    <property type="entry name" value="FG-GAP"/>
</dbReference>
<feature type="compositionally biased region" description="Polar residues" evidence="2">
    <location>
        <begin position="27"/>
        <end position="36"/>
    </location>
</feature>
<protein>
    <recommendedName>
        <fullName evidence="5">VCBS repeat-containing protein</fullName>
    </recommendedName>
</protein>